<accession>A0A9D2KZC2</accession>
<evidence type="ECO:0000313" key="3">
    <source>
        <dbReference type="Proteomes" id="UP000886858"/>
    </source>
</evidence>
<dbReference type="Gene3D" id="3.40.50.720">
    <property type="entry name" value="NAD(P)-binding Rossmann-like Domain"/>
    <property type="match status" value="1"/>
</dbReference>
<dbReference type="InterPro" id="IPR051203">
    <property type="entry name" value="Polysaccharide_Synthase-Rel"/>
</dbReference>
<name>A0A9D2KZC2_9FIRM</name>
<feature type="transmembrane region" description="Helical" evidence="1">
    <location>
        <begin position="109"/>
        <end position="129"/>
    </location>
</feature>
<reference evidence="2" key="1">
    <citation type="journal article" date="2021" name="PeerJ">
        <title>Extensive microbial diversity within the chicken gut microbiome revealed by metagenomics and culture.</title>
        <authorList>
            <person name="Gilroy R."/>
            <person name="Ravi A."/>
            <person name="Getino M."/>
            <person name="Pursley I."/>
            <person name="Horton D.L."/>
            <person name="Alikhan N.F."/>
            <person name="Baker D."/>
            <person name="Gharbi K."/>
            <person name="Hall N."/>
            <person name="Watson M."/>
            <person name="Adriaenssens E.M."/>
            <person name="Foster-Nyarko E."/>
            <person name="Jarju S."/>
            <person name="Secka A."/>
            <person name="Antonio M."/>
            <person name="Oren A."/>
            <person name="Chaudhuri R.R."/>
            <person name="La Ragione R."/>
            <person name="Hildebrand F."/>
            <person name="Pallen M.J."/>
        </authorList>
    </citation>
    <scope>NUCLEOTIDE SEQUENCE</scope>
    <source>
        <strain evidence="2">CHK179-7159</strain>
    </source>
</reference>
<evidence type="ECO:0000313" key="2">
    <source>
        <dbReference type="EMBL" id="HJA92443.1"/>
    </source>
</evidence>
<dbReference type="Proteomes" id="UP000886858">
    <property type="component" value="Unassembled WGS sequence"/>
</dbReference>
<reference evidence="2" key="2">
    <citation type="submission" date="2021-04" db="EMBL/GenBank/DDBJ databases">
        <authorList>
            <person name="Gilroy R."/>
        </authorList>
    </citation>
    <scope>NUCLEOTIDE SEQUENCE</scope>
    <source>
        <strain evidence="2">CHK179-7159</strain>
    </source>
</reference>
<dbReference type="AlphaFoldDB" id="A0A9D2KZC2"/>
<sequence>MYQKRSNLQNLIIITIDCIVLVISLGLANYIRHQKFFRGLNDPTDMKILILVFLIVFLVINLYKNFYKQMLLRGPFQELLEVVKMNLVTLAGASFVLYITRFIDEYSRVVLFLFVIIDVVLMFIVHQIYKKYLPLFYRISGTARQILLVATSDTAFQLVSEMRTIRDCSYEIKGIIVLDGADSADVAGIPVAGSRKDLVDYCLGASLDEVIISADGETEESLQEEMENIAAMGLTIHLQIPVLELKEAPQRMLSQFGKLHMIT</sequence>
<organism evidence="2 3">
    <name type="scientific">Candidatus Eisenbergiella merdipullorum</name>
    <dbReference type="NCBI Taxonomy" id="2838553"/>
    <lineage>
        <taxon>Bacteria</taxon>
        <taxon>Bacillati</taxon>
        <taxon>Bacillota</taxon>
        <taxon>Clostridia</taxon>
        <taxon>Lachnospirales</taxon>
        <taxon>Lachnospiraceae</taxon>
        <taxon>Eisenbergiella</taxon>
    </lineage>
</organism>
<keyword evidence="1" id="KW-0472">Membrane</keyword>
<comment type="caution">
    <text evidence="2">The sequence shown here is derived from an EMBL/GenBank/DDBJ whole genome shotgun (WGS) entry which is preliminary data.</text>
</comment>
<dbReference type="PANTHER" id="PTHR43318:SF2">
    <property type="entry name" value="UDP-N-ACETYLGLUCOSAMINE 4,6-DEHYDRATASE (INVERTING)"/>
    <property type="match status" value="1"/>
</dbReference>
<keyword evidence="1" id="KW-1133">Transmembrane helix</keyword>
<evidence type="ECO:0000256" key="1">
    <source>
        <dbReference type="SAM" id="Phobius"/>
    </source>
</evidence>
<proteinExistence type="predicted"/>
<evidence type="ECO:0008006" key="4">
    <source>
        <dbReference type="Google" id="ProtNLM"/>
    </source>
</evidence>
<dbReference type="Pfam" id="PF13727">
    <property type="entry name" value="CoA_binding_3"/>
    <property type="match status" value="1"/>
</dbReference>
<dbReference type="EMBL" id="DWYY01000052">
    <property type="protein sequence ID" value="HJA92443.1"/>
    <property type="molecule type" value="Genomic_DNA"/>
</dbReference>
<keyword evidence="1" id="KW-0812">Transmembrane</keyword>
<feature type="transmembrane region" description="Helical" evidence="1">
    <location>
        <begin position="12"/>
        <end position="31"/>
    </location>
</feature>
<dbReference type="PANTHER" id="PTHR43318">
    <property type="entry name" value="UDP-N-ACETYLGLUCOSAMINE 4,6-DEHYDRATASE"/>
    <property type="match status" value="1"/>
</dbReference>
<gene>
    <name evidence="2" type="ORF">H9717_04910</name>
</gene>
<feature type="transmembrane region" description="Helical" evidence="1">
    <location>
        <begin position="46"/>
        <end position="63"/>
    </location>
</feature>
<protein>
    <recommendedName>
        <fullName evidence="4">Sugar transferase</fullName>
    </recommendedName>
</protein>
<feature type="non-terminal residue" evidence="2">
    <location>
        <position position="263"/>
    </location>
</feature>